<dbReference type="AlphaFoldDB" id="A0A8H3TNJ9"/>
<keyword evidence="3" id="KW-1185">Reference proteome</keyword>
<feature type="region of interest" description="Disordered" evidence="1">
    <location>
        <begin position="1"/>
        <end position="36"/>
    </location>
</feature>
<evidence type="ECO:0000256" key="1">
    <source>
        <dbReference type="SAM" id="MobiDB-lite"/>
    </source>
</evidence>
<protein>
    <submittedName>
        <fullName evidence="2">Uncharacterized protein</fullName>
    </submittedName>
</protein>
<evidence type="ECO:0000313" key="2">
    <source>
        <dbReference type="EMBL" id="GHJ84436.1"/>
    </source>
</evidence>
<reference evidence="2" key="1">
    <citation type="submission" date="2020-07" db="EMBL/GenBank/DDBJ databases">
        <title>Draft Genome Sequence of a Deep-Sea Yeast, Naganishia (Cryptococcus) liquefaciens strain N6.</title>
        <authorList>
            <person name="Han Y.W."/>
            <person name="Kajitani R."/>
            <person name="Morimoto H."/>
            <person name="Parhat M."/>
            <person name="Tsubouchi H."/>
            <person name="Bakenova O."/>
            <person name="Ogata M."/>
            <person name="Argunhan B."/>
            <person name="Aoki R."/>
            <person name="Kajiwara S."/>
            <person name="Itoh T."/>
            <person name="Iwasaki H."/>
        </authorList>
    </citation>
    <scope>NUCLEOTIDE SEQUENCE</scope>
    <source>
        <strain evidence="2">N6</strain>
    </source>
</reference>
<evidence type="ECO:0000313" key="3">
    <source>
        <dbReference type="Proteomes" id="UP000620104"/>
    </source>
</evidence>
<comment type="caution">
    <text evidence="2">The sequence shown here is derived from an EMBL/GenBank/DDBJ whole genome shotgun (WGS) entry which is preliminary data.</text>
</comment>
<dbReference type="Proteomes" id="UP000620104">
    <property type="component" value="Unassembled WGS sequence"/>
</dbReference>
<sequence length="150" mass="16589">MKEESRVTHGRRNFEGSGSRSGLRDAHETSWTSRTPHAVRKAQGLIEVQILLACMAFVRLERSLCIRGSGLPQTLPRRAQAFQDAAKDPFADGWLAREQIRYKIQPSGLPVALIPPHSFNTAYSTQLTSRPLKTTLHSLITVLASHSSAS</sequence>
<proteinExistence type="predicted"/>
<gene>
    <name evidence="2" type="ORF">NliqN6_0838</name>
</gene>
<organism evidence="2 3">
    <name type="scientific">Naganishia liquefaciens</name>
    <dbReference type="NCBI Taxonomy" id="104408"/>
    <lineage>
        <taxon>Eukaryota</taxon>
        <taxon>Fungi</taxon>
        <taxon>Dikarya</taxon>
        <taxon>Basidiomycota</taxon>
        <taxon>Agaricomycotina</taxon>
        <taxon>Tremellomycetes</taxon>
        <taxon>Filobasidiales</taxon>
        <taxon>Filobasidiaceae</taxon>
        <taxon>Naganishia</taxon>
    </lineage>
</organism>
<accession>A0A8H3TNJ9</accession>
<dbReference type="EMBL" id="BLZA01000007">
    <property type="protein sequence ID" value="GHJ84436.1"/>
    <property type="molecule type" value="Genomic_DNA"/>
</dbReference>
<name>A0A8H3TNJ9_9TREE</name>